<organism evidence="2 3">
    <name type="scientific">Sphingobium psychrophilum</name>
    <dbReference type="NCBI Taxonomy" id="2728834"/>
    <lineage>
        <taxon>Bacteria</taxon>
        <taxon>Pseudomonadati</taxon>
        <taxon>Pseudomonadota</taxon>
        <taxon>Alphaproteobacteria</taxon>
        <taxon>Sphingomonadales</taxon>
        <taxon>Sphingomonadaceae</taxon>
        <taxon>Sphingobium</taxon>
    </lineage>
</organism>
<evidence type="ECO:0008006" key="4">
    <source>
        <dbReference type="Google" id="ProtNLM"/>
    </source>
</evidence>
<accession>A0A7X9WZM9</accession>
<keyword evidence="1" id="KW-0812">Transmembrane</keyword>
<dbReference type="Proteomes" id="UP000519023">
    <property type="component" value="Unassembled WGS sequence"/>
</dbReference>
<feature type="transmembrane region" description="Helical" evidence="1">
    <location>
        <begin position="356"/>
        <end position="375"/>
    </location>
</feature>
<keyword evidence="3" id="KW-1185">Reference proteome</keyword>
<evidence type="ECO:0000256" key="1">
    <source>
        <dbReference type="SAM" id="Phobius"/>
    </source>
</evidence>
<keyword evidence="1" id="KW-1133">Transmembrane helix</keyword>
<keyword evidence="1" id="KW-0472">Membrane</keyword>
<feature type="transmembrane region" description="Helical" evidence="1">
    <location>
        <begin position="136"/>
        <end position="155"/>
    </location>
</feature>
<feature type="transmembrane region" description="Helical" evidence="1">
    <location>
        <begin position="318"/>
        <end position="336"/>
    </location>
</feature>
<protein>
    <recommendedName>
        <fullName evidence="4">Polysaccharide biosynthesis protein</fullName>
    </recommendedName>
</protein>
<evidence type="ECO:0000313" key="3">
    <source>
        <dbReference type="Proteomes" id="UP000519023"/>
    </source>
</evidence>
<dbReference type="RefSeq" id="WP_169575191.1">
    <property type="nucleotide sequence ID" value="NZ_JABBFV010000028.1"/>
</dbReference>
<evidence type="ECO:0000313" key="2">
    <source>
        <dbReference type="EMBL" id="NML12861.1"/>
    </source>
</evidence>
<reference evidence="2 3" key="1">
    <citation type="submission" date="2020-04" db="EMBL/GenBank/DDBJ databases">
        <title>Sphingobium sp. AR-3-1 isolated from Arctic soil.</title>
        <authorList>
            <person name="Dahal R.H."/>
            <person name="Chaudhary D.K."/>
        </authorList>
    </citation>
    <scope>NUCLEOTIDE SEQUENCE [LARGE SCALE GENOMIC DNA]</scope>
    <source>
        <strain evidence="2 3">AR-3-1</strain>
    </source>
</reference>
<proteinExistence type="predicted"/>
<name>A0A7X9WZM9_9SPHN</name>
<feature type="transmembrane region" description="Helical" evidence="1">
    <location>
        <begin position="6"/>
        <end position="25"/>
    </location>
</feature>
<comment type="caution">
    <text evidence="2">The sequence shown here is derived from an EMBL/GenBank/DDBJ whole genome shotgun (WGS) entry which is preliminary data.</text>
</comment>
<feature type="transmembrane region" description="Helical" evidence="1">
    <location>
        <begin position="381"/>
        <end position="399"/>
    </location>
</feature>
<feature type="transmembrane region" description="Helical" evidence="1">
    <location>
        <begin position="286"/>
        <end position="312"/>
    </location>
</feature>
<sequence length="420" mass="44490">MRYAGAAVGPIGVAGSQFLLSLLLLRQLDIADFGRFAFLLVISQFSISLWSALFTAPLLIAVGQKGADDDAAAPRALLCVSSLALLPVALAFVSLAWMLGAGMAAACVFGLWGGLALLRHFARAWYLVHRAPARTIASDVGYALALLLGALMMSGAARTSLADAALLLLVSAGFGLLPFARSKALTTVRAMRLSDMTGYQQIWRRDARWSLLGVVTTEATVNSQSYIVTALSGAGGFAPIAATALLIRPVTVAINALTEFERARFVHDLASGSLMLVARGRAQLRWALLGIWGVTLVSALALLALAPALVFHGKFADTILWTGVLLWFVVVLARAFHACDGAVLLASGRFRKLAQLSSMSAIVSVMAVVALQMLLGPVWSIGGIALGESLYALLLFRAARTEMRNRAKEQGCIFDSSMAR</sequence>
<feature type="transmembrane region" description="Helical" evidence="1">
    <location>
        <begin position="82"/>
        <end position="115"/>
    </location>
</feature>
<gene>
    <name evidence="2" type="ORF">HHL08_22465</name>
</gene>
<feature type="transmembrane region" description="Helical" evidence="1">
    <location>
        <begin position="161"/>
        <end position="180"/>
    </location>
</feature>
<dbReference type="EMBL" id="JABBFV010000028">
    <property type="protein sequence ID" value="NML12861.1"/>
    <property type="molecule type" value="Genomic_DNA"/>
</dbReference>
<feature type="transmembrane region" description="Helical" evidence="1">
    <location>
        <begin position="37"/>
        <end position="62"/>
    </location>
</feature>
<dbReference type="AlphaFoldDB" id="A0A7X9WZM9"/>